<keyword evidence="2" id="KW-1185">Reference proteome</keyword>
<evidence type="ECO:0000313" key="1">
    <source>
        <dbReference type="EMBL" id="MDU0326561.1"/>
    </source>
</evidence>
<sequence>MNTDAGFPPRRSRELLRSWVDDYLQTSTLNGARIDVAPQDAEDDTDTGLVIMRPKGSGLSVYMQPRGFDDPLWELTIPSRDYDVTMSALELGGLASVVLDAARLCTYLQFRSLEWDRGSGRHRTSSHVGVDEE</sequence>
<protein>
    <submittedName>
        <fullName evidence="1">Uncharacterized protein</fullName>
    </submittedName>
</protein>
<reference evidence="1 2" key="1">
    <citation type="submission" date="2023-09" db="EMBL/GenBank/DDBJ databases">
        <title>Microbacterium fusihabitans sp. nov., Microbacterium phycihabitans sp. nov., and Microbacterium cervinum sp. nov., isolated from dried seaweeds of beach.</title>
        <authorList>
            <person name="Lee S.D."/>
        </authorList>
    </citation>
    <scope>NUCLEOTIDE SEQUENCE [LARGE SCALE GENOMIC DNA]</scope>
    <source>
        <strain evidence="1 2">KSW2-21</strain>
    </source>
</reference>
<dbReference type="RefSeq" id="WP_316001122.1">
    <property type="nucleotide sequence ID" value="NZ_JAWDIU010000002.1"/>
</dbReference>
<accession>A0ABU3RUH0</accession>
<organism evidence="1 2">
    <name type="scientific">Microbacterium algihabitans</name>
    <dbReference type="NCBI Taxonomy" id="3075992"/>
    <lineage>
        <taxon>Bacteria</taxon>
        <taxon>Bacillati</taxon>
        <taxon>Actinomycetota</taxon>
        <taxon>Actinomycetes</taxon>
        <taxon>Micrococcales</taxon>
        <taxon>Microbacteriaceae</taxon>
        <taxon>Microbacterium</taxon>
    </lineage>
</organism>
<gene>
    <name evidence="1" type="ORF">RWH43_07280</name>
</gene>
<evidence type="ECO:0000313" key="2">
    <source>
        <dbReference type="Proteomes" id="UP001256673"/>
    </source>
</evidence>
<dbReference type="EMBL" id="JAWDIU010000002">
    <property type="protein sequence ID" value="MDU0326561.1"/>
    <property type="molecule type" value="Genomic_DNA"/>
</dbReference>
<proteinExistence type="predicted"/>
<comment type="caution">
    <text evidence="1">The sequence shown here is derived from an EMBL/GenBank/DDBJ whole genome shotgun (WGS) entry which is preliminary data.</text>
</comment>
<name>A0ABU3RUH0_9MICO</name>
<dbReference type="Proteomes" id="UP001256673">
    <property type="component" value="Unassembled WGS sequence"/>
</dbReference>